<evidence type="ECO:0000256" key="1">
    <source>
        <dbReference type="SAM" id="MobiDB-lite"/>
    </source>
</evidence>
<organism evidence="2 3">
    <name type="scientific">Neisseria iguanae</name>
    <dbReference type="NCBI Taxonomy" id="90242"/>
    <lineage>
        <taxon>Bacteria</taxon>
        <taxon>Pseudomonadati</taxon>
        <taxon>Pseudomonadota</taxon>
        <taxon>Betaproteobacteria</taxon>
        <taxon>Neisseriales</taxon>
        <taxon>Neisseriaceae</taxon>
        <taxon>Neisseria</taxon>
    </lineage>
</organism>
<sequence length="290" mass="31775">MKWLFAVLVALNIIVFGGMVAHRMTEKQPEAANALLEGGTHELARPASLEPKPAMPSENAGPDWIVVPENNADIPEPESEEAIAARKQKEREEKLAKEKKAREEKARREKEAQQNGVEARQVHVEQADARTRQCVSAATVSMDEDDYHRIKGLLTRWPHAASRSVEKRSAQKGENAVNKTFRVLLPSGGDAMAQLEALNNKGFTGVVYNGEISMGVTRSRSAAQILISRLSGAGFGGARILEQEEKGSTPDGTLSVSRMTVTFMAVGEHEAQDIRNVVGRYGHLNVRSCR</sequence>
<dbReference type="Proteomes" id="UP000241868">
    <property type="component" value="Unassembled WGS sequence"/>
</dbReference>
<keyword evidence="3" id="KW-1185">Reference proteome</keyword>
<comment type="caution">
    <text evidence="2">The sequence shown here is derived from an EMBL/GenBank/DDBJ whole genome shotgun (WGS) entry which is preliminary data.</text>
</comment>
<dbReference type="AlphaFoldDB" id="A0A2P7U377"/>
<dbReference type="OrthoDB" id="8613869at2"/>
<accession>A0A2P7U377</accession>
<name>A0A2P7U377_9NEIS</name>
<gene>
    <name evidence="2" type="ORF">C7N83_00830</name>
</gene>
<proteinExistence type="predicted"/>
<feature type="compositionally biased region" description="Basic and acidic residues" evidence="1">
    <location>
        <begin position="83"/>
        <end position="112"/>
    </location>
</feature>
<reference evidence="2 3" key="1">
    <citation type="submission" date="2018-03" db="EMBL/GenBank/DDBJ databases">
        <title>Neisseria weixii sp. nov., isolated from the intestinal contents of Tibetan Plateau pika (Ochotona curzoniae) in Yushu, Qinghai Province, China.</title>
        <authorList>
            <person name="Gui Z."/>
        </authorList>
    </citation>
    <scope>NUCLEOTIDE SEQUENCE [LARGE SCALE GENOMIC DNA]</scope>
    <source>
        <strain evidence="2 3">ATCC 51483</strain>
    </source>
</reference>
<keyword evidence="2" id="KW-0132">Cell division</keyword>
<feature type="region of interest" description="Disordered" evidence="1">
    <location>
        <begin position="70"/>
        <end position="124"/>
    </location>
</feature>
<dbReference type="RefSeq" id="WP_106739922.1">
    <property type="nucleotide sequence ID" value="NZ_PXYY01000003.1"/>
</dbReference>
<evidence type="ECO:0000313" key="2">
    <source>
        <dbReference type="EMBL" id="PSJ81363.1"/>
    </source>
</evidence>
<protein>
    <submittedName>
        <fullName evidence="2">Cell division protein</fullName>
    </submittedName>
</protein>
<dbReference type="EMBL" id="PXYY01000003">
    <property type="protein sequence ID" value="PSJ81363.1"/>
    <property type="molecule type" value="Genomic_DNA"/>
</dbReference>
<dbReference type="GO" id="GO:0051301">
    <property type="term" value="P:cell division"/>
    <property type="evidence" value="ECO:0007669"/>
    <property type="project" value="UniProtKB-KW"/>
</dbReference>
<keyword evidence="2" id="KW-0131">Cell cycle</keyword>
<evidence type="ECO:0000313" key="3">
    <source>
        <dbReference type="Proteomes" id="UP000241868"/>
    </source>
</evidence>